<organism evidence="7">
    <name type="scientific">Clostridioides difficile</name>
    <name type="common">Peptoclostridium difficile</name>
    <dbReference type="NCBI Taxonomy" id="1496"/>
    <lineage>
        <taxon>Bacteria</taxon>
        <taxon>Bacillati</taxon>
        <taxon>Bacillota</taxon>
        <taxon>Clostridia</taxon>
        <taxon>Peptostreptococcales</taxon>
        <taxon>Peptostreptococcaceae</taxon>
        <taxon>Clostridioides</taxon>
    </lineage>
</organism>
<protein>
    <submittedName>
        <fullName evidence="7">PTS system transporter subunit IIA</fullName>
    </submittedName>
</protein>
<dbReference type="GO" id="GO:0016020">
    <property type="term" value="C:membrane"/>
    <property type="evidence" value="ECO:0007669"/>
    <property type="project" value="InterPro"/>
</dbReference>
<dbReference type="PANTHER" id="PTHR47738:SF1">
    <property type="entry name" value="NITROGEN REGULATORY PROTEIN"/>
    <property type="match status" value="1"/>
</dbReference>
<dbReference type="SUPFAM" id="SSF55804">
    <property type="entry name" value="Phoshotransferase/anion transport protein"/>
    <property type="match status" value="1"/>
</dbReference>
<dbReference type="NCBIfam" id="TIGR00848">
    <property type="entry name" value="fruA"/>
    <property type="match status" value="1"/>
</dbReference>
<evidence type="ECO:0000256" key="5">
    <source>
        <dbReference type="ARBA" id="ARBA00022683"/>
    </source>
</evidence>
<dbReference type="Gene3D" id="3.40.930.10">
    <property type="entry name" value="Mannitol-specific EII, Chain A"/>
    <property type="match status" value="1"/>
</dbReference>
<keyword evidence="4" id="KW-0808">Transferase</keyword>
<dbReference type="GO" id="GO:0008982">
    <property type="term" value="F:protein-N(PI)-phosphohistidine-sugar phosphotransferase activity"/>
    <property type="evidence" value="ECO:0007669"/>
    <property type="project" value="InterPro"/>
</dbReference>
<dbReference type="PANTHER" id="PTHR47738">
    <property type="entry name" value="PTS SYSTEM FRUCTOSE-LIKE EIIA COMPONENT-RELATED"/>
    <property type="match status" value="1"/>
</dbReference>
<keyword evidence="1" id="KW-0813">Transport</keyword>
<evidence type="ECO:0000313" key="7">
    <source>
        <dbReference type="EMBL" id="SUY26045.1"/>
    </source>
</evidence>
<evidence type="ECO:0000259" key="6">
    <source>
        <dbReference type="PROSITE" id="PS51094"/>
    </source>
</evidence>
<evidence type="ECO:0000256" key="3">
    <source>
        <dbReference type="ARBA" id="ARBA00022597"/>
    </source>
</evidence>
<sequence length="157" mass="17977">MNGVEKYMVLQEKYIFIDKDLKSKEEVLNFIADSAYILGITTNKEALLKDLLKRENEFPTGIKDGFAIPHTKSVNVKEASILYIKTTNELEWKTLDDSKVRYVFSLLAPHKNEGNIHLKTLSKLATCLMEDDFTSEVKNASDASHLVKYITNKMKEE</sequence>
<feature type="domain" description="PTS EIIA type-2" evidence="6">
    <location>
        <begin position="8"/>
        <end position="153"/>
    </location>
</feature>
<keyword evidence="5" id="KW-0598">Phosphotransferase system</keyword>
<dbReference type="AlphaFoldDB" id="A0A381IDU5"/>
<dbReference type="CDD" id="cd00211">
    <property type="entry name" value="PTS_IIA_fru"/>
    <property type="match status" value="1"/>
</dbReference>
<dbReference type="InterPro" id="IPR002178">
    <property type="entry name" value="PTS_EIIA_type-2_dom"/>
</dbReference>
<dbReference type="PROSITE" id="PS51094">
    <property type="entry name" value="PTS_EIIA_TYPE_2"/>
    <property type="match status" value="1"/>
</dbReference>
<reference evidence="7" key="1">
    <citation type="submission" date="2018-06" db="EMBL/GenBank/DDBJ databases">
        <authorList>
            <consortium name="Pathogen Informatics"/>
            <person name="Doyle S."/>
        </authorList>
    </citation>
    <scope>NUCLEOTIDE SEQUENCE</scope>
    <source>
        <strain evidence="7">NCTC13307</strain>
    </source>
</reference>
<evidence type="ECO:0000256" key="1">
    <source>
        <dbReference type="ARBA" id="ARBA00022448"/>
    </source>
</evidence>
<dbReference type="Pfam" id="PF00359">
    <property type="entry name" value="PTS_EIIA_2"/>
    <property type="match status" value="1"/>
</dbReference>
<keyword evidence="3" id="KW-0762">Sugar transport</keyword>
<dbReference type="InterPro" id="IPR004715">
    <property type="entry name" value="PTS_IIA_fruc"/>
</dbReference>
<dbReference type="GO" id="GO:0009401">
    <property type="term" value="P:phosphoenolpyruvate-dependent sugar phosphotransferase system"/>
    <property type="evidence" value="ECO:0007669"/>
    <property type="project" value="UniProtKB-KW"/>
</dbReference>
<dbReference type="InterPro" id="IPR051541">
    <property type="entry name" value="PTS_SugarTrans_NitroReg"/>
</dbReference>
<dbReference type="RefSeq" id="WP_004454878.1">
    <property type="nucleotide sequence ID" value="NZ_BBYB01000182.1"/>
</dbReference>
<evidence type="ECO:0000256" key="2">
    <source>
        <dbReference type="ARBA" id="ARBA00022553"/>
    </source>
</evidence>
<keyword evidence="2" id="KW-0597">Phosphoprotein</keyword>
<gene>
    <name evidence="7" type="primary">hrsA_1</name>
    <name evidence="7" type="ORF">NCTC13307_03414</name>
</gene>
<evidence type="ECO:0000256" key="4">
    <source>
        <dbReference type="ARBA" id="ARBA00022679"/>
    </source>
</evidence>
<accession>A0A381IDU5</accession>
<dbReference type="EMBL" id="UFWD01000001">
    <property type="protein sequence ID" value="SUY26045.1"/>
    <property type="molecule type" value="Genomic_DNA"/>
</dbReference>
<proteinExistence type="predicted"/>
<name>A0A381IDU5_CLODI</name>
<dbReference type="InterPro" id="IPR016152">
    <property type="entry name" value="PTrfase/Anion_transptr"/>
</dbReference>
<dbReference type="GO" id="GO:0030295">
    <property type="term" value="F:protein kinase activator activity"/>
    <property type="evidence" value="ECO:0007669"/>
    <property type="project" value="TreeGrafter"/>
</dbReference>